<keyword evidence="2" id="KW-1133">Transmembrane helix</keyword>
<evidence type="ECO:0000256" key="1">
    <source>
        <dbReference type="SAM" id="MobiDB-lite"/>
    </source>
</evidence>
<organism evidence="3">
    <name type="scientific">mine drainage metagenome</name>
    <dbReference type="NCBI Taxonomy" id="410659"/>
    <lineage>
        <taxon>unclassified sequences</taxon>
        <taxon>metagenomes</taxon>
        <taxon>ecological metagenomes</taxon>
    </lineage>
</organism>
<keyword evidence="2" id="KW-0472">Membrane</keyword>
<protein>
    <submittedName>
        <fullName evidence="3">Uncharacterized protein</fullName>
    </submittedName>
</protein>
<gene>
    <name evidence="3" type="ORF">GALL_103960</name>
</gene>
<feature type="transmembrane region" description="Helical" evidence="2">
    <location>
        <begin position="72"/>
        <end position="95"/>
    </location>
</feature>
<evidence type="ECO:0000313" key="3">
    <source>
        <dbReference type="EMBL" id="OIR07437.1"/>
    </source>
</evidence>
<dbReference type="EMBL" id="MLJW01000037">
    <property type="protein sequence ID" value="OIR07437.1"/>
    <property type="molecule type" value="Genomic_DNA"/>
</dbReference>
<proteinExistence type="predicted"/>
<keyword evidence="2" id="KW-0812">Transmembrane</keyword>
<comment type="caution">
    <text evidence="3">The sequence shown here is derived from an EMBL/GenBank/DDBJ whole genome shotgun (WGS) entry which is preliminary data.</text>
</comment>
<feature type="region of interest" description="Disordered" evidence="1">
    <location>
        <begin position="21"/>
        <end position="44"/>
    </location>
</feature>
<accession>A0A1J5STU4</accession>
<reference evidence="3" key="1">
    <citation type="submission" date="2016-10" db="EMBL/GenBank/DDBJ databases">
        <title>Sequence of Gallionella enrichment culture.</title>
        <authorList>
            <person name="Poehlein A."/>
            <person name="Muehling M."/>
            <person name="Daniel R."/>
        </authorList>
    </citation>
    <scope>NUCLEOTIDE SEQUENCE</scope>
</reference>
<feature type="transmembrane region" description="Helical" evidence="2">
    <location>
        <begin position="107"/>
        <end position="127"/>
    </location>
</feature>
<dbReference type="AlphaFoldDB" id="A0A1J5STU4"/>
<sequence length="171" mass="18503">MGLVRERGVVTPLSLFAFQPPGPFPRPRNPDSRAAHSRMPSSPPVKRSLRSLAGTACAVVVLAFAAHRDHTAARLVLLGIAAGAFLVALAAPRVWRPVEALADRAIRLLLAGLTCLLLGVVFALVFVPARVVMAIMGTDPLRRSFEPGRSSYWEPLRESGADDPARFDREF</sequence>
<evidence type="ECO:0000256" key="2">
    <source>
        <dbReference type="SAM" id="Phobius"/>
    </source>
</evidence>
<feature type="transmembrane region" description="Helical" evidence="2">
    <location>
        <begin position="48"/>
        <end position="66"/>
    </location>
</feature>
<name>A0A1J5STU4_9ZZZZ</name>